<sequence>MTTFRGTVKNGQLVFPPEVAEQLGLHEGDAVEIAQAVLTLDHAPSTDDENPFLAWIGVLPPLSEGLDAVRFSRELRDPDDTAS</sequence>
<organism evidence="1 2">
    <name type="scientific">Deinococcus ruber</name>
    <dbReference type="NCBI Taxonomy" id="1848197"/>
    <lineage>
        <taxon>Bacteria</taxon>
        <taxon>Thermotogati</taxon>
        <taxon>Deinococcota</taxon>
        <taxon>Deinococci</taxon>
        <taxon>Deinococcales</taxon>
        <taxon>Deinococcaceae</taxon>
        <taxon>Deinococcus</taxon>
    </lineage>
</organism>
<reference evidence="1" key="1">
    <citation type="journal article" date="2014" name="Int. J. Syst. Evol. Microbiol.">
        <title>Complete genome sequence of Corynebacterium casei LMG S-19264T (=DSM 44701T), isolated from a smear-ripened cheese.</title>
        <authorList>
            <consortium name="US DOE Joint Genome Institute (JGI-PGF)"/>
            <person name="Walter F."/>
            <person name="Albersmeier A."/>
            <person name="Kalinowski J."/>
            <person name="Ruckert C."/>
        </authorList>
    </citation>
    <scope>NUCLEOTIDE SEQUENCE</scope>
    <source>
        <strain evidence="1">JCM 31311</strain>
    </source>
</reference>
<dbReference type="Proteomes" id="UP000603865">
    <property type="component" value="Unassembled WGS sequence"/>
</dbReference>
<accession>A0A918FFC8</accession>
<dbReference type="AlphaFoldDB" id="A0A918FFC8"/>
<keyword evidence="2" id="KW-1185">Reference proteome</keyword>
<evidence type="ECO:0008006" key="3">
    <source>
        <dbReference type="Google" id="ProtNLM"/>
    </source>
</evidence>
<name>A0A918FFC8_9DEIO</name>
<evidence type="ECO:0000313" key="2">
    <source>
        <dbReference type="Proteomes" id="UP000603865"/>
    </source>
</evidence>
<dbReference type="RefSeq" id="WP_189093336.1">
    <property type="nucleotide sequence ID" value="NZ_BMQL01000064.1"/>
</dbReference>
<comment type="caution">
    <text evidence="1">The sequence shown here is derived from an EMBL/GenBank/DDBJ whole genome shotgun (WGS) entry which is preliminary data.</text>
</comment>
<proteinExistence type="predicted"/>
<evidence type="ECO:0000313" key="1">
    <source>
        <dbReference type="EMBL" id="GGR34637.1"/>
    </source>
</evidence>
<reference evidence="1" key="2">
    <citation type="submission" date="2020-09" db="EMBL/GenBank/DDBJ databases">
        <authorList>
            <person name="Sun Q."/>
            <person name="Ohkuma M."/>
        </authorList>
    </citation>
    <scope>NUCLEOTIDE SEQUENCE</scope>
    <source>
        <strain evidence="1">JCM 31311</strain>
    </source>
</reference>
<dbReference type="EMBL" id="BMQL01000064">
    <property type="protein sequence ID" value="GGR34637.1"/>
    <property type="molecule type" value="Genomic_DNA"/>
</dbReference>
<gene>
    <name evidence="1" type="ORF">GCM10008957_50930</name>
</gene>
<protein>
    <recommendedName>
        <fullName evidence="3">SpoVT-AbrB domain-containing protein</fullName>
    </recommendedName>
</protein>